<dbReference type="AlphaFoldDB" id="A0A1F6FGR6"/>
<evidence type="ECO:0000259" key="6">
    <source>
        <dbReference type="PROSITE" id="PS50975"/>
    </source>
</evidence>
<reference evidence="7 8" key="1">
    <citation type="journal article" date="2016" name="Nat. Commun.">
        <title>Thousands of microbial genomes shed light on interconnected biogeochemical processes in an aquifer system.</title>
        <authorList>
            <person name="Anantharaman K."/>
            <person name="Brown C.T."/>
            <person name="Hug L.A."/>
            <person name="Sharon I."/>
            <person name="Castelle C.J."/>
            <person name="Probst A.J."/>
            <person name="Thomas B.C."/>
            <person name="Singh A."/>
            <person name="Wilkins M.J."/>
            <person name="Karaoz U."/>
            <person name="Brodie E.L."/>
            <person name="Williams K.H."/>
            <person name="Hubbard S.S."/>
            <person name="Banfield J.F."/>
        </authorList>
    </citation>
    <scope>NUCLEOTIDE SEQUENCE [LARGE SCALE GENOMIC DNA]</scope>
</reference>
<protein>
    <recommendedName>
        <fullName evidence="6">ATP-grasp domain-containing protein</fullName>
    </recommendedName>
</protein>
<evidence type="ECO:0000256" key="4">
    <source>
        <dbReference type="PIRSR" id="PIRSR039102-3"/>
    </source>
</evidence>
<dbReference type="STRING" id="1798525.A3G90_03210"/>
<feature type="binding site" evidence="4">
    <location>
        <position position="267"/>
    </location>
    <ligand>
        <name>Mg(2+)</name>
        <dbReference type="ChEBI" id="CHEBI:18420"/>
        <label>2</label>
    </ligand>
</feature>
<feature type="binding site" evidence="4">
    <location>
        <position position="265"/>
    </location>
    <ligand>
        <name>Mg(2+)</name>
        <dbReference type="ChEBI" id="CHEBI:18420"/>
        <label>1</label>
    </ligand>
</feature>
<dbReference type="SUPFAM" id="SSF56059">
    <property type="entry name" value="Glutathione synthetase ATP-binding domain-like"/>
    <property type="match status" value="1"/>
</dbReference>
<keyword evidence="2" id="KW-0436">Ligase</keyword>
<keyword evidence="4" id="KW-0464">Manganese</keyword>
<keyword evidence="5" id="KW-0547">Nucleotide-binding</keyword>
<evidence type="ECO:0000313" key="8">
    <source>
        <dbReference type="Proteomes" id="UP000177325"/>
    </source>
</evidence>
<evidence type="ECO:0000256" key="5">
    <source>
        <dbReference type="PROSITE-ProRule" id="PRU00409"/>
    </source>
</evidence>
<name>A0A1F6FGR6_9BACT</name>
<dbReference type="InterPro" id="IPR011095">
    <property type="entry name" value="Dala_Dala_lig_C"/>
</dbReference>
<sequence length="302" mass="33147">MNTGAVVLQALAENGFNTKDIVITKQGQWLDRGLVKSPEVALQAVDVVFIALHGTYGEDGEVQRILQRLGIPFTGSRAFPSAVAFNKHLTKQSLASHDVLTPESVVVSDDEVDELVTISSNILDSFGPEYIVKPVASGSSFGVEHIRSGQSLEEAIRSALEQSDRVLVEEFIRGREATCATLEDFRNDKIYVFPVVEIITPRDRQYFDTESKYNGQTTEICPSRFSYGDRAKISEVAAQVHEVLDLAQYSRSDFIVSDKGVYFLEVNTLPGLTTESLYPKAAASVGLDINALIKHLVLTATC</sequence>
<dbReference type="GO" id="GO:0071555">
    <property type="term" value="P:cell wall organization"/>
    <property type="evidence" value="ECO:0007669"/>
    <property type="project" value="UniProtKB-KW"/>
</dbReference>
<keyword evidence="5" id="KW-0067">ATP-binding</keyword>
<keyword evidence="3" id="KW-0961">Cell wall biogenesis/degradation</keyword>
<accession>A0A1F6FGR6</accession>
<dbReference type="Proteomes" id="UP000177325">
    <property type="component" value="Unassembled WGS sequence"/>
</dbReference>
<feature type="binding site" evidence="4">
    <location>
        <position position="265"/>
    </location>
    <ligand>
        <name>Mg(2+)</name>
        <dbReference type="ChEBI" id="CHEBI:18420"/>
        <label>2</label>
    </ligand>
</feature>
<dbReference type="SUPFAM" id="SSF52440">
    <property type="entry name" value="PreATP-grasp domain"/>
    <property type="match status" value="1"/>
</dbReference>
<dbReference type="InterPro" id="IPR011127">
    <property type="entry name" value="Dala_Dala_lig_N"/>
</dbReference>
<gene>
    <name evidence="7" type="ORF">A3G90_03210</name>
</gene>
<comment type="cofactor">
    <cofactor evidence="4">
        <name>Mg(2+)</name>
        <dbReference type="ChEBI" id="CHEBI:18420"/>
    </cofactor>
    <cofactor evidence="4">
        <name>Mn(2+)</name>
        <dbReference type="ChEBI" id="CHEBI:29035"/>
    </cofactor>
    <text evidence="4">Binds 2 magnesium or manganese ions per subunit.</text>
</comment>
<comment type="caution">
    <text evidence="7">The sequence shown here is derived from an EMBL/GenBank/DDBJ whole genome shotgun (WGS) entry which is preliminary data.</text>
</comment>
<dbReference type="PROSITE" id="PS50975">
    <property type="entry name" value="ATP_GRASP"/>
    <property type="match status" value="1"/>
</dbReference>
<dbReference type="Pfam" id="PF01820">
    <property type="entry name" value="Dala_Dala_lig_N"/>
    <property type="match status" value="1"/>
</dbReference>
<dbReference type="GO" id="GO:0046872">
    <property type="term" value="F:metal ion binding"/>
    <property type="evidence" value="ECO:0007669"/>
    <property type="project" value="UniProtKB-KW"/>
</dbReference>
<dbReference type="PIRSF" id="PIRSF039102">
    <property type="entry name" value="Ddl/VanB"/>
    <property type="match status" value="1"/>
</dbReference>
<dbReference type="GO" id="GO:0005524">
    <property type="term" value="F:ATP binding"/>
    <property type="evidence" value="ECO:0007669"/>
    <property type="project" value="UniProtKB-UniRule"/>
</dbReference>
<dbReference type="InterPro" id="IPR016185">
    <property type="entry name" value="PreATP-grasp_dom_sf"/>
</dbReference>
<proteinExistence type="inferred from homology"/>
<dbReference type="InterPro" id="IPR011761">
    <property type="entry name" value="ATP-grasp"/>
</dbReference>
<feature type="binding site" evidence="4">
    <location>
        <position position="253"/>
    </location>
    <ligand>
        <name>Mg(2+)</name>
        <dbReference type="ChEBI" id="CHEBI:18420"/>
        <label>1</label>
    </ligand>
</feature>
<evidence type="ECO:0000256" key="3">
    <source>
        <dbReference type="ARBA" id="ARBA00023316"/>
    </source>
</evidence>
<keyword evidence="4" id="KW-0479">Metal-binding</keyword>
<dbReference type="GO" id="GO:0005737">
    <property type="term" value="C:cytoplasm"/>
    <property type="evidence" value="ECO:0007669"/>
    <property type="project" value="InterPro"/>
</dbReference>
<dbReference type="Gene3D" id="3.40.50.20">
    <property type="match status" value="1"/>
</dbReference>
<dbReference type="PANTHER" id="PTHR23132:SF23">
    <property type="entry name" value="D-ALANINE--D-ALANINE LIGASE B"/>
    <property type="match status" value="1"/>
</dbReference>
<comment type="similarity">
    <text evidence="1">Belongs to the D-alanine--D-alanine ligase family.</text>
</comment>
<evidence type="ECO:0000256" key="2">
    <source>
        <dbReference type="ARBA" id="ARBA00022598"/>
    </source>
</evidence>
<dbReference type="InterPro" id="IPR005905">
    <property type="entry name" value="D_ala_D_ala"/>
</dbReference>
<dbReference type="Pfam" id="PF07478">
    <property type="entry name" value="Dala_Dala_lig_C"/>
    <property type="match status" value="1"/>
</dbReference>
<feature type="domain" description="ATP-grasp" evidence="6">
    <location>
        <begin position="91"/>
        <end position="298"/>
    </location>
</feature>
<organism evidence="7 8">
    <name type="scientific">Candidatus Kaiserbacteria bacterium RIFCSPLOWO2_12_FULL_45_26</name>
    <dbReference type="NCBI Taxonomy" id="1798525"/>
    <lineage>
        <taxon>Bacteria</taxon>
        <taxon>Candidatus Kaiseribacteriota</taxon>
    </lineage>
</organism>
<dbReference type="Gene3D" id="3.30.1490.20">
    <property type="entry name" value="ATP-grasp fold, A domain"/>
    <property type="match status" value="1"/>
</dbReference>
<dbReference type="PANTHER" id="PTHR23132">
    <property type="entry name" value="D-ALANINE--D-ALANINE LIGASE"/>
    <property type="match status" value="1"/>
</dbReference>
<dbReference type="Gene3D" id="3.30.470.20">
    <property type="entry name" value="ATP-grasp fold, B domain"/>
    <property type="match status" value="1"/>
</dbReference>
<keyword evidence="4" id="KW-0460">Magnesium</keyword>
<evidence type="ECO:0000256" key="1">
    <source>
        <dbReference type="ARBA" id="ARBA00010871"/>
    </source>
</evidence>
<evidence type="ECO:0000313" key="7">
    <source>
        <dbReference type="EMBL" id="OGG85045.1"/>
    </source>
</evidence>
<dbReference type="GO" id="GO:0008716">
    <property type="term" value="F:D-alanine-D-alanine ligase activity"/>
    <property type="evidence" value="ECO:0007669"/>
    <property type="project" value="InterPro"/>
</dbReference>
<dbReference type="InterPro" id="IPR013815">
    <property type="entry name" value="ATP_grasp_subdomain_1"/>
</dbReference>
<dbReference type="EMBL" id="MFMM01000001">
    <property type="protein sequence ID" value="OGG85045.1"/>
    <property type="molecule type" value="Genomic_DNA"/>
</dbReference>